<keyword evidence="7 11" id="KW-1133">Transmembrane helix</keyword>
<keyword evidence="6 11" id="KW-0276">Fatty acid metabolism</keyword>
<dbReference type="InterPro" id="IPR002076">
    <property type="entry name" value="ELO_fam"/>
</dbReference>
<dbReference type="PROSITE" id="PS01188">
    <property type="entry name" value="ELO"/>
    <property type="match status" value="1"/>
</dbReference>
<evidence type="ECO:0000313" key="12">
    <source>
        <dbReference type="EMBL" id="VDN39380.1"/>
    </source>
</evidence>
<reference evidence="12 13" key="2">
    <citation type="submission" date="2018-11" db="EMBL/GenBank/DDBJ databases">
        <authorList>
            <consortium name="Pathogen Informatics"/>
        </authorList>
    </citation>
    <scope>NUCLEOTIDE SEQUENCE [LARGE SCALE GENOMIC DNA]</scope>
</reference>
<dbReference type="InterPro" id="IPR030457">
    <property type="entry name" value="ELO_CS"/>
</dbReference>
<dbReference type="GO" id="GO:0030148">
    <property type="term" value="P:sphingolipid biosynthetic process"/>
    <property type="evidence" value="ECO:0007669"/>
    <property type="project" value="TreeGrafter"/>
</dbReference>
<evidence type="ECO:0000256" key="8">
    <source>
        <dbReference type="ARBA" id="ARBA00023098"/>
    </source>
</evidence>
<evidence type="ECO:0000256" key="4">
    <source>
        <dbReference type="ARBA" id="ARBA00022679"/>
    </source>
</evidence>
<comment type="catalytic activity">
    <reaction evidence="11">
        <text>a very-long-chain acyl-CoA + malonyl-CoA + H(+) = a very-long-chain 3-oxoacyl-CoA + CO2 + CoA</text>
        <dbReference type="Rhea" id="RHEA:32727"/>
        <dbReference type="ChEBI" id="CHEBI:15378"/>
        <dbReference type="ChEBI" id="CHEBI:16526"/>
        <dbReference type="ChEBI" id="CHEBI:57287"/>
        <dbReference type="ChEBI" id="CHEBI:57384"/>
        <dbReference type="ChEBI" id="CHEBI:90725"/>
        <dbReference type="ChEBI" id="CHEBI:90736"/>
        <dbReference type="EC" id="2.3.1.199"/>
    </reaction>
</comment>
<dbReference type="OrthoDB" id="10259681at2759"/>
<dbReference type="GO" id="GO:0034626">
    <property type="term" value="P:fatty acid elongation, polyunsaturated fatty acid"/>
    <property type="evidence" value="ECO:0007669"/>
    <property type="project" value="TreeGrafter"/>
</dbReference>
<dbReference type="WBParaSite" id="GPUH_0002207701-mRNA-1">
    <property type="protein sequence ID" value="GPUH_0002207701-mRNA-1"/>
    <property type="gene ID" value="GPUH_0002207701"/>
</dbReference>
<sequence>MEQFNYFRYALPFERVENPIEKTLLFQRNWHQSITVSVGYFILIKVIQRLMERRAAFKLRWPLFLWNLSLALFSICGFIRFSEDLIYSLLYKGAYQSFCYSVHPNDVAAYWACLFFFSKIVELGDTLFIVLKKKPLIFLHYYHHAAVLIYAAHSGLQYYFGFLFLLFLNFLEELIV</sequence>
<evidence type="ECO:0000256" key="1">
    <source>
        <dbReference type="ARBA" id="ARBA00004141"/>
    </source>
</evidence>
<comment type="subcellular location">
    <subcellularLocation>
        <location evidence="1">Membrane</location>
        <topology evidence="1">Multi-pass membrane protein</topology>
    </subcellularLocation>
</comment>
<proteinExistence type="inferred from homology"/>
<dbReference type="PANTHER" id="PTHR11157:SF156">
    <property type="entry name" value="FATTY ACID ELONGATION PROTEIN 4-RELATED"/>
    <property type="match status" value="1"/>
</dbReference>
<comment type="similarity">
    <text evidence="11">Belongs to the ELO family.</text>
</comment>
<keyword evidence="4 11" id="KW-0808">Transferase</keyword>
<gene>
    <name evidence="12" type="ORF">GPUH_LOCUS22050</name>
</gene>
<evidence type="ECO:0000256" key="9">
    <source>
        <dbReference type="ARBA" id="ARBA00023136"/>
    </source>
</evidence>
<evidence type="ECO:0000256" key="7">
    <source>
        <dbReference type="ARBA" id="ARBA00022989"/>
    </source>
</evidence>
<dbReference type="GO" id="GO:0009922">
    <property type="term" value="F:fatty acid elongase activity"/>
    <property type="evidence" value="ECO:0007669"/>
    <property type="project" value="UniProtKB-EC"/>
</dbReference>
<keyword evidence="10 11" id="KW-0275">Fatty acid biosynthesis</keyword>
<dbReference type="GO" id="GO:0042761">
    <property type="term" value="P:very long-chain fatty acid biosynthetic process"/>
    <property type="evidence" value="ECO:0007669"/>
    <property type="project" value="TreeGrafter"/>
</dbReference>
<feature type="transmembrane region" description="Helical" evidence="11">
    <location>
        <begin position="108"/>
        <end position="131"/>
    </location>
</feature>
<feature type="transmembrane region" description="Helical" evidence="11">
    <location>
        <begin position="143"/>
        <end position="168"/>
    </location>
</feature>
<dbReference type="EC" id="2.3.1.199" evidence="11"/>
<evidence type="ECO:0000256" key="11">
    <source>
        <dbReference type="RuleBase" id="RU361115"/>
    </source>
</evidence>
<feature type="transmembrane region" description="Helical" evidence="11">
    <location>
        <begin position="59"/>
        <end position="81"/>
    </location>
</feature>
<evidence type="ECO:0000256" key="3">
    <source>
        <dbReference type="ARBA" id="ARBA00022516"/>
    </source>
</evidence>
<dbReference type="GO" id="GO:0005789">
    <property type="term" value="C:endoplasmic reticulum membrane"/>
    <property type="evidence" value="ECO:0007669"/>
    <property type="project" value="TreeGrafter"/>
</dbReference>
<reference evidence="14" key="1">
    <citation type="submission" date="2016-06" db="UniProtKB">
        <authorList>
            <consortium name="WormBaseParasite"/>
        </authorList>
    </citation>
    <scope>IDENTIFICATION</scope>
</reference>
<keyword evidence="9 11" id="KW-0472">Membrane</keyword>
<protein>
    <recommendedName>
        <fullName evidence="11">Elongation of very long chain fatty acids protein</fullName>
        <ecNumber evidence="11">2.3.1.199</ecNumber>
    </recommendedName>
    <alternativeName>
        <fullName evidence="11">Very-long-chain 3-oxoacyl-CoA synthase</fullName>
    </alternativeName>
</protein>
<dbReference type="GO" id="GO:0019367">
    <property type="term" value="P:fatty acid elongation, saturated fatty acid"/>
    <property type="evidence" value="ECO:0007669"/>
    <property type="project" value="TreeGrafter"/>
</dbReference>
<evidence type="ECO:0000256" key="5">
    <source>
        <dbReference type="ARBA" id="ARBA00022692"/>
    </source>
</evidence>
<evidence type="ECO:0000256" key="10">
    <source>
        <dbReference type="ARBA" id="ARBA00023160"/>
    </source>
</evidence>
<name>A0A183EM59_9BILA</name>
<keyword evidence="13" id="KW-1185">Reference proteome</keyword>
<dbReference type="PANTHER" id="PTHR11157">
    <property type="entry name" value="FATTY ACID ACYL TRANSFERASE-RELATED"/>
    <property type="match status" value="1"/>
</dbReference>
<accession>A0A183EM59</accession>
<dbReference type="EMBL" id="UYRT01094107">
    <property type="protein sequence ID" value="VDN39380.1"/>
    <property type="molecule type" value="Genomic_DNA"/>
</dbReference>
<dbReference type="Proteomes" id="UP000271098">
    <property type="component" value="Unassembled WGS sequence"/>
</dbReference>
<evidence type="ECO:0000313" key="13">
    <source>
        <dbReference type="Proteomes" id="UP000271098"/>
    </source>
</evidence>
<dbReference type="UniPathway" id="UPA00094"/>
<dbReference type="AlphaFoldDB" id="A0A183EM59"/>
<evidence type="ECO:0000256" key="2">
    <source>
        <dbReference type="ARBA" id="ARBA00005194"/>
    </source>
</evidence>
<comment type="pathway">
    <text evidence="2">Lipid metabolism; fatty acid biosynthesis.</text>
</comment>
<comment type="caution">
    <text evidence="11">Lacks conserved residue(s) required for the propagation of feature annotation.</text>
</comment>
<evidence type="ECO:0000256" key="6">
    <source>
        <dbReference type="ARBA" id="ARBA00022832"/>
    </source>
</evidence>
<keyword evidence="3 11" id="KW-0444">Lipid biosynthesis</keyword>
<keyword evidence="5 11" id="KW-0812">Transmembrane</keyword>
<dbReference type="Pfam" id="PF01151">
    <property type="entry name" value="ELO"/>
    <property type="match status" value="1"/>
</dbReference>
<evidence type="ECO:0000313" key="14">
    <source>
        <dbReference type="WBParaSite" id="GPUH_0002207701-mRNA-1"/>
    </source>
</evidence>
<keyword evidence="8 11" id="KW-0443">Lipid metabolism</keyword>
<dbReference type="GO" id="GO:0034625">
    <property type="term" value="P:fatty acid elongation, monounsaturated fatty acid"/>
    <property type="evidence" value="ECO:0007669"/>
    <property type="project" value="TreeGrafter"/>
</dbReference>
<organism evidence="14">
    <name type="scientific">Gongylonema pulchrum</name>
    <dbReference type="NCBI Taxonomy" id="637853"/>
    <lineage>
        <taxon>Eukaryota</taxon>
        <taxon>Metazoa</taxon>
        <taxon>Ecdysozoa</taxon>
        <taxon>Nematoda</taxon>
        <taxon>Chromadorea</taxon>
        <taxon>Rhabditida</taxon>
        <taxon>Spirurina</taxon>
        <taxon>Spiruromorpha</taxon>
        <taxon>Spiruroidea</taxon>
        <taxon>Gongylonematidae</taxon>
        <taxon>Gongylonema</taxon>
    </lineage>
</organism>